<reference evidence="4 5" key="1">
    <citation type="submission" date="2020-08" db="EMBL/GenBank/DDBJ databases">
        <title>Genomic Encyclopedia of Type Strains, Phase IV (KMG-IV): sequencing the most valuable type-strain genomes for metagenomic binning, comparative biology and taxonomic classification.</title>
        <authorList>
            <person name="Goeker M."/>
        </authorList>
    </citation>
    <scope>NUCLEOTIDE SEQUENCE [LARGE SCALE GENOMIC DNA]</scope>
    <source>
        <strain evidence="4 5">DSM 23562</strain>
    </source>
</reference>
<dbReference type="SMART" id="SM00922">
    <property type="entry name" value="MR_MLE"/>
    <property type="match status" value="1"/>
</dbReference>
<keyword evidence="2" id="KW-0479">Metal-binding</keyword>
<dbReference type="SUPFAM" id="SSF54826">
    <property type="entry name" value="Enolase N-terminal domain-like"/>
    <property type="match status" value="1"/>
</dbReference>
<dbReference type="InterPro" id="IPR029065">
    <property type="entry name" value="Enolase_C-like"/>
</dbReference>
<comment type="similarity">
    <text evidence="1">Belongs to the mandelate racemase/muconate lactonizing enzyme family.</text>
</comment>
<dbReference type="Gene3D" id="3.20.20.120">
    <property type="entry name" value="Enolase-like C-terminal domain"/>
    <property type="match status" value="1"/>
</dbReference>
<accession>A0A7W9W7N0</accession>
<evidence type="ECO:0000313" key="5">
    <source>
        <dbReference type="Proteomes" id="UP000520814"/>
    </source>
</evidence>
<dbReference type="EMBL" id="JACHGW010000004">
    <property type="protein sequence ID" value="MBB6052639.1"/>
    <property type="molecule type" value="Genomic_DNA"/>
</dbReference>
<dbReference type="RefSeq" id="WP_184202046.1">
    <property type="nucleotide sequence ID" value="NZ_JACHGW010000004.1"/>
</dbReference>
<dbReference type="AlphaFoldDB" id="A0A7W9W7N0"/>
<evidence type="ECO:0000256" key="1">
    <source>
        <dbReference type="ARBA" id="ARBA00008031"/>
    </source>
</evidence>
<dbReference type="Proteomes" id="UP000520814">
    <property type="component" value="Unassembled WGS sequence"/>
</dbReference>
<dbReference type="InterPro" id="IPR013342">
    <property type="entry name" value="Mandelate_racemase_C"/>
</dbReference>
<evidence type="ECO:0000256" key="2">
    <source>
        <dbReference type="ARBA" id="ARBA00022723"/>
    </source>
</evidence>
<dbReference type="GO" id="GO:0046872">
    <property type="term" value="F:metal ion binding"/>
    <property type="evidence" value="ECO:0007669"/>
    <property type="project" value="UniProtKB-KW"/>
</dbReference>
<evidence type="ECO:0000259" key="3">
    <source>
        <dbReference type="SMART" id="SM00922"/>
    </source>
</evidence>
<dbReference type="SUPFAM" id="SSF51604">
    <property type="entry name" value="Enolase C-terminal domain-like"/>
    <property type="match status" value="1"/>
</dbReference>
<comment type="caution">
    <text evidence="4">The sequence shown here is derived from an EMBL/GenBank/DDBJ whole genome shotgun (WGS) entry which is preliminary data.</text>
</comment>
<name>A0A7W9W7N0_ARMRO</name>
<dbReference type="InterPro" id="IPR034593">
    <property type="entry name" value="DgoD-like"/>
</dbReference>
<evidence type="ECO:0000313" key="4">
    <source>
        <dbReference type="EMBL" id="MBB6052639.1"/>
    </source>
</evidence>
<proteinExistence type="inferred from homology"/>
<protein>
    <submittedName>
        <fullName evidence="4">L-alanine-DL-glutamate epimerase-like enolase superfamily enzyme</fullName>
    </submittedName>
</protein>
<keyword evidence="5" id="KW-1185">Reference proteome</keyword>
<dbReference type="PANTHER" id="PTHR48080:SF3">
    <property type="entry name" value="ENOLASE SUPERFAMILY MEMBER DDB_G0284701"/>
    <property type="match status" value="1"/>
</dbReference>
<dbReference type="Pfam" id="PF13378">
    <property type="entry name" value="MR_MLE_C"/>
    <property type="match status" value="1"/>
</dbReference>
<dbReference type="Gene3D" id="3.30.390.10">
    <property type="entry name" value="Enolase-like, N-terminal domain"/>
    <property type="match status" value="1"/>
</dbReference>
<dbReference type="InterPro" id="IPR036849">
    <property type="entry name" value="Enolase-like_C_sf"/>
</dbReference>
<sequence length="419" mass="46664">MSLRITDIERITLTVPFTPRCEKWNAREVWQWKVVEVCRVETDAGFVGWGETLPHYTWGRVSDDAVARVKGKNPADFLGDDSLGAGLQMALYDVVGKALGVPVYKLLNQPLVRAWCPISWWTIDFPPEALAEEAKDALAAGYVAYKTKARPWWDVWAQVEALSAASPEYFKIDLDWNEFLLNASNAAPVLQSLDTYERVALYESPIPHRDLEGNRWLRQKTNRPLAHHFGAVPFASAAREEICDGFVVAGGLASILKQGTLAAAFEKPFFLQMVGTGLTTALSAHLGAVLPFAQWPAVNCLNNFADDLLINPLEISGGYVRVPEAPGLGIEFDASTLTKYKMEPPYEIPKERHILSVVWPGGRVVHYNNLRQAAWNDGWAGNIPVQERGVTMETRLDDGSKDFADLFAQTELGPVRDRR</sequence>
<dbReference type="InterPro" id="IPR029017">
    <property type="entry name" value="Enolase-like_N"/>
</dbReference>
<gene>
    <name evidence="4" type="ORF">HNQ39_004460</name>
</gene>
<organism evidence="4 5">
    <name type="scientific">Armatimonas rosea</name>
    <dbReference type="NCBI Taxonomy" id="685828"/>
    <lineage>
        <taxon>Bacteria</taxon>
        <taxon>Bacillati</taxon>
        <taxon>Armatimonadota</taxon>
        <taxon>Armatimonadia</taxon>
        <taxon>Armatimonadales</taxon>
        <taxon>Armatimonadaceae</taxon>
        <taxon>Armatimonas</taxon>
    </lineage>
</organism>
<feature type="domain" description="Mandelate racemase/muconate lactonizing enzyme C-terminal" evidence="3">
    <location>
        <begin position="127"/>
        <end position="224"/>
    </location>
</feature>
<dbReference type="PANTHER" id="PTHR48080">
    <property type="entry name" value="D-GALACTONATE DEHYDRATASE-RELATED"/>
    <property type="match status" value="1"/>
</dbReference>